<evidence type="ECO:0000313" key="9">
    <source>
        <dbReference type="Proteomes" id="UP000271098"/>
    </source>
</evidence>
<evidence type="ECO:0000256" key="4">
    <source>
        <dbReference type="ARBA" id="ARBA00022989"/>
    </source>
</evidence>
<dbReference type="PROSITE" id="PS00216">
    <property type="entry name" value="SUGAR_TRANSPORT_1"/>
    <property type="match status" value="1"/>
</dbReference>
<dbReference type="EMBL" id="UYRT01000519">
    <property type="protein sequence ID" value="VDK28302.1"/>
    <property type="molecule type" value="Genomic_DNA"/>
</dbReference>
<name>A0A183CVR6_9BILA</name>
<dbReference type="Pfam" id="PF00083">
    <property type="entry name" value="Sugar_tr"/>
    <property type="match status" value="1"/>
</dbReference>
<dbReference type="InterPro" id="IPR020846">
    <property type="entry name" value="MFS_dom"/>
</dbReference>
<evidence type="ECO:0000313" key="10">
    <source>
        <dbReference type="WBParaSite" id="GPUH_0000055701-mRNA-1"/>
    </source>
</evidence>
<keyword evidence="3 6" id="KW-0812">Transmembrane</keyword>
<dbReference type="PANTHER" id="PTHR23503:SF8">
    <property type="entry name" value="FACILITATED GLUCOSE TRANSPORTER PROTEIN 1"/>
    <property type="match status" value="1"/>
</dbReference>
<accession>A0A183CVR6</accession>
<evidence type="ECO:0000313" key="8">
    <source>
        <dbReference type="EMBL" id="VDK28302.1"/>
    </source>
</evidence>
<organism evidence="10">
    <name type="scientific">Gongylonema pulchrum</name>
    <dbReference type="NCBI Taxonomy" id="637853"/>
    <lineage>
        <taxon>Eukaryota</taxon>
        <taxon>Metazoa</taxon>
        <taxon>Ecdysozoa</taxon>
        <taxon>Nematoda</taxon>
        <taxon>Chromadorea</taxon>
        <taxon>Rhabditida</taxon>
        <taxon>Spirurina</taxon>
        <taxon>Spiruromorpha</taxon>
        <taxon>Spiruroidea</taxon>
        <taxon>Gongylonematidae</taxon>
        <taxon>Gongylonema</taxon>
    </lineage>
</organism>
<reference evidence="10" key="1">
    <citation type="submission" date="2016-06" db="UniProtKB">
        <authorList>
            <consortium name="WormBaseParasite"/>
        </authorList>
    </citation>
    <scope>IDENTIFICATION</scope>
</reference>
<gene>
    <name evidence="8" type="ORF">GPUH_LOCUS557</name>
</gene>
<evidence type="ECO:0000256" key="6">
    <source>
        <dbReference type="SAM" id="Phobius"/>
    </source>
</evidence>
<keyword evidence="5 6" id="KW-0472">Membrane</keyword>
<dbReference type="InterPro" id="IPR005829">
    <property type="entry name" value="Sugar_transporter_CS"/>
</dbReference>
<proteinExistence type="predicted"/>
<dbReference type="AlphaFoldDB" id="A0A183CVR6"/>
<dbReference type="SUPFAM" id="SSF103473">
    <property type="entry name" value="MFS general substrate transporter"/>
    <property type="match status" value="1"/>
</dbReference>
<keyword evidence="2" id="KW-0813">Transport</keyword>
<reference evidence="8 9" key="2">
    <citation type="submission" date="2018-11" db="EMBL/GenBank/DDBJ databases">
        <authorList>
            <consortium name="Pathogen Informatics"/>
        </authorList>
    </citation>
    <scope>NUCLEOTIDE SEQUENCE [LARGE SCALE GENOMIC DNA]</scope>
</reference>
<dbReference type="GO" id="GO:0015149">
    <property type="term" value="F:hexose transmembrane transporter activity"/>
    <property type="evidence" value="ECO:0007669"/>
    <property type="project" value="TreeGrafter"/>
</dbReference>
<feature type="domain" description="Major facilitator superfamily (MFS) profile" evidence="7">
    <location>
        <begin position="12"/>
        <end position="133"/>
    </location>
</feature>
<evidence type="ECO:0000256" key="2">
    <source>
        <dbReference type="ARBA" id="ARBA00022448"/>
    </source>
</evidence>
<keyword evidence="9" id="KW-1185">Reference proteome</keyword>
<dbReference type="PROSITE" id="PS50850">
    <property type="entry name" value="MFS"/>
    <property type="match status" value="1"/>
</dbReference>
<evidence type="ECO:0000256" key="3">
    <source>
        <dbReference type="ARBA" id="ARBA00022692"/>
    </source>
</evidence>
<dbReference type="InterPro" id="IPR045263">
    <property type="entry name" value="GLUT"/>
</dbReference>
<sequence length="133" mass="14150">MGGYTQPLLMAVASAAIGGSFQFGYHIGCINVPARIIKQWMIESHQKLFKETLTMDEIGRVQWAIAVGIFAVGGMVGGLLSGKTADWLGRKGAMMLSSFVALLAGVLMTASYYANVYPLMIIGRFVIGVNAGS</sequence>
<dbReference type="Gene3D" id="1.20.1250.20">
    <property type="entry name" value="MFS general substrate transporter like domains"/>
    <property type="match status" value="1"/>
</dbReference>
<protein>
    <submittedName>
        <fullName evidence="10">MFS domain-containing protein</fullName>
    </submittedName>
</protein>
<feature type="transmembrane region" description="Helical" evidence="6">
    <location>
        <begin position="93"/>
        <end position="114"/>
    </location>
</feature>
<evidence type="ECO:0000256" key="5">
    <source>
        <dbReference type="ARBA" id="ARBA00023136"/>
    </source>
</evidence>
<evidence type="ECO:0000259" key="7">
    <source>
        <dbReference type="PROSITE" id="PS50850"/>
    </source>
</evidence>
<comment type="subcellular location">
    <subcellularLocation>
        <location evidence="1">Membrane</location>
        <topology evidence="1">Multi-pass membrane protein</topology>
    </subcellularLocation>
</comment>
<evidence type="ECO:0000256" key="1">
    <source>
        <dbReference type="ARBA" id="ARBA00004141"/>
    </source>
</evidence>
<dbReference type="GO" id="GO:0016020">
    <property type="term" value="C:membrane"/>
    <property type="evidence" value="ECO:0007669"/>
    <property type="project" value="UniProtKB-SubCell"/>
</dbReference>
<dbReference type="Proteomes" id="UP000271098">
    <property type="component" value="Unassembled WGS sequence"/>
</dbReference>
<dbReference type="PANTHER" id="PTHR23503">
    <property type="entry name" value="SOLUTE CARRIER FAMILY 2"/>
    <property type="match status" value="1"/>
</dbReference>
<dbReference type="WBParaSite" id="GPUH_0000055701-mRNA-1">
    <property type="protein sequence ID" value="GPUH_0000055701-mRNA-1"/>
    <property type="gene ID" value="GPUH_0000055701"/>
</dbReference>
<dbReference type="InterPro" id="IPR036259">
    <property type="entry name" value="MFS_trans_sf"/>
</dbReference>
<feature type="transmembrane region" description="Helical" evidence="6">
    <location>
        <begin position="61"/>
        <end position="81"/>
    </location>
</feature>
<dbReference type="InterPro" id="IPR005828">
    <property type="entry name" value="MFS_sugar_transport-like"/>
</dbReference>
<dbReference type="OrthoDB" id="4540492at2759"/>
<keyword evidence="4 6" id="KW-1133">Transmembrane helix</keyword>